<evidence type="ECO:0000256" key="7">
    <source>
        <dbReference type="SAM" id="SignalP"/>
    </source>
</evidence>
<dbReference type="Pfam" id="PF00194">
    <property type="entry name" value="Carb_anhydrase"/>
    <property type="match status" value="1"/>
</dbReference>
<comment type="similarity">
    <text evidence="1">Belongs to the alpha-carbonic anhydrase family.</text>
</comment>
<evidence type="ECO:0000256" key="2">
    <source>
        <dbReference type="ARBA" id="ARBA00012925"/>
    </source>
</evidence>
<dbReference type="PANTHER" id="PTHR18952:SF265">
    <property type="entry name" value="CARBONIC ANHYDRASE"/>
    <property type="match status" value="1"/>
</dbReference>
<comment type="catalytic activity">
    <reaction evidence="6">
        <text>hydrogencarbonate + H(+) = CO2 + H2O</text>
        <dbReference type="Rhea" id="RHEA:10748"/>
        <dbReference type="ChEBI" id="CHEBI:15377"/>
        <dbReference type="ChEBI" id="CHEBI:15378"/>
        <dbReference type="ChEBI" id="CHEBI:16526"/>
        <dbReference type="ChEBI" id="CHEBI:17544"/>
        <dbReference type="EC" id="4.2.1.1"/>
    </reaction>
</comment>
<dbReference type="CDD" id="cd00326">
    <property type="entry name" value="alpha_CA"/>
    <property type="match status" value="1"/>
</dbReference>
<evidence type="ECO:0000256" key="1">
    <source>
        <dbReference type="ARBA" id="ARBA00010718"/>
    </source>
</evidence>
<gene>
    <name evidence="9" type="primary">CAH2</name>
</gene>
<dbReference type="InterPro" id="IPR001148">
    <property type="entry name" value="CA_dom"/>
</dbReference>
<dbReference type="EC" id="4.2.1.1" evidence="2"/>
<feature type="domain" description="Alpha-carbonic anhydrase" evidence="8">
    <location>
        <begin position="36"/>
        <end position="289"/>
    </location>
</feature>
<protein>
    <recommendedName>
        <fullName evidence="2">carbonic anhydrase</fullName>
        <ecNumber evidence="2">4.2.1.1</ecNumber>
    </recommendedName>
</protein>
<dbReference type="PROSITE" id="PS51144">
    <property type="entry name" value="ALPHA_CA_2"/>
    <property type="match status" value="1"/>
</dbReference>
<feature type="signal peptide" evidence="7">
    <location>
        <begin position="1"/>
        <end position="27"/>
    </location>
</feature>
<dbReference type="GO" id="GO:0004089">
    <property type="term" value="F:carbonate dehydratase activity"/>
    <property type="evidence" value="ECO:0007669"/>
    <property type="project" value="UniProtKB-EC"/>
</dbReference>
<dbReference type="PANTHER" id="PTHR18952">
    <property type="entry name" value="CARBONIC ANHYDRASE"/>
    <property type="match status" value="1"/>
</dbReference>
<evidence type="ECO:0000259" key="8">
    <source>
        <dbReference type="PROSITE" id="PS51144"/>
    </source>
</evidence>
<dbReference type="GO" id="GO:0005886">
    <property type="term" value="C:plasma membrane"/>
    <property type="evidence" value="ECO:0007669"/>
    <property type="project" value="TreeGrafter"/>
</dbReference>
<name>C1C1H8_CALCM</name>
<dbReference type="AlphaFoldDB" id="C1C1H8"/>
<evidence type="ECO:0000256" key="4">
    <source>
        <dbReference type="ARBA" id="ARBA00022833"/>
    </source>
</evidence>
<keyword evidence="4" id="KW-0862">Zinc</keyword>
<evidence type="ECO:0000256" key="5">
    <source>
        <dbReference type="ARBA" id="ARBA00023239"/>
    </source>
</evidence>
<keyword evidence="7" id="KW-0732">Signal</keyword>
<feature type="chain" id="PRO_5002907836" description="carbonic anhydrase" evidence="7">
    <location>
        <begin position="28"/>
        <end position="289"/>
    </location>
</feature>
<evidence type="ECO:0000256" key="3">
    <source>
        <dbReference type="ARBA" id="ARBA00022723"/>
    </source>
</evidence>
<dbReference type="EMBL" id="BT080707">
    <property type="protein sequence ID" value="ACO15131.1"/>
    <property type="molecule type" value="mRNA"/>
</dbReference>
<keyword evidence="3" id="KW-0479">Metal-binding</keyword>
<accession>C1C1H8</accession>
<keyword evidence="5" id="KW-0456">Lyase</keyword>
<proteinExistence type="evidence at transcript level"/>
<dbReference type="SMART" id="SM01057">
    <property type="entry name" value="Carb_anhydrase"/>
    <property type="match status" value="1"/>
</dbReference>
<sequence length="289" mass="32350">MKIKYTRHHTMVLLPLLILLSAQLCHGGSYKLPNGDYWEYFGHDKPEVCNMGKAQSPIMLSQRNSVNDSVGSYHLTSYRAPLQLEVKNNGHTAEFSLQNNTASVPTISRGPLLGLYALAQFHFHWGVNNSIGSEHTFDGRHFPLELQLVHYKKEYGGSISEAVQKAGKGDNLAVLGVLFEIAEDDNASLQPMLNSSKNIKDEKSSANVTAPFPPIDLLPNNKNGMFVYDGSLTTPGCNEIVIWNVFESVNTISSRQMQQFRSLMSHGSHLVNNYRDIQPRNSRKIRLLH</sequence>
<reference evidence="9" key="1">
    <citation type="submission" date="2009-03" db="EMBL/GenBank/DDBJ databases">
        <title>Caligus clemensi ESTs and full-length cDNAs.</title>
        <authorList>
            <person name="Yasuike M."/>
            <person name="von Schalburg K."/>
            <person name="Cooper G."/>
            <person name="Leong J."/>
            <person name="Jones S.R.M."/>
            <person name="Koop B.F."/>
        </authorList>
    </citation>
    <scope>NUCLEOTIDE SEQUENCE</scope>
    <source>
        <tissue evidence="9">Whole</tissue>
    </source>
</reference>
<evidence type="ECO:0000313" key="9">
    <source>
        <dbReference type="EMBL" id="ACO15131.1"/>
    </source>
</evidence>
<dbReference type="InterPro" id="IPR023561">
    <property type="entry name" value="Carbonic_anhydrase_a-class"/>
</dbReference>
<dbReference type="GO" id="GO:0008270">
    <property type="term" value="F:zinc ion binding"/>
    <property type="evidence" value="ECO:0007669"/>
    <property type="project" value="InterPro"/>
</dbReference>
<dbReference type="SUPFAM" id="SSF51069">
    <property type="entry name" value="Carbonic anhydrase"/>
    <property type="match status" value="1"/>
</dbReference>
<dbReference type="Gene3D" id="3.10.200.10">
    <property type="entry name" value="Alpha carbonic anhydrase"/>
    <property type="match status" value="1"/>
</dbReference>
<dbReference type="InterPro" id="IPR036398">
    <property type="entry name" value="CA_dom_sf"/>
</dbReference>
<organism evidence="9">
    <name type="scientific">Caligus clemensi</name>
    <name type="common">Sea louse</name>
    <dbReference type="NCBI Taxonomy" id="344056"/>
    <lineage>
        <taxon>Eukaryota</taxon>
        <taxon>Metazoa</taxon>
        <taxon>Ecdysozoa</taxon>
        <taxon>Arthropoda</taxon>
        <taxon>Crustacea</taxon>
        <taxon>Multicrustacea</taxon>
        <taxon>Hexanauplia</taxon>
        <taxon>Copepoda</taxon>
        <taxon>Siphonostomatoida</taxon>
        <taxon>Caligidae</taxon>
        <taxon>Caligus</taxon>
    </lineage>
</organism>
<evidence type="ECO:0000256" key="6">
    <source>
        <dbReference type="ARBA" id="ARBA00048348"/>
    </source>
</evidence>